<proteinExistence type="predicted"/>
<protein>
    <recommendedName>
        <fullName evidence="5">DUF3054 domain-containing protein</fullName>
    </recommendedName>
</protein>
<keyword evidence="2" id="KW-1133">Transmembrane helix</keyword>
<name>R4YZJ7_9ACTN</name>
<feature type="transmembrane region" description="Helical" evidence="2">
    <location>
        <begin position="73"/>
        <end position="93"/>
    </location>
</feature>
<dbReference type="OrthoDB" id="3698172at2"/>
<evidence type="ECO:0000313" key="4">
    <source>
        <dbReference type="Proteomes" id="UP000018291"/>
    </source>
</evidence>
<sequence length="202" mass="20744">MVVATYRRRKSAEAGVIAEMAVARLAEREGPCPAGPLKVRTSSLLVMALDSSTASGASQPDVTASPAPTSRSLGSTATSIAADAAVVVAFVLMGRNNHDEGLTPASVLGVAAPFLIALCAAWVVMLLATRRTVATTGRTLSVQRLWPAGIALWVTTAVGGLVLRNLVFGDGTAASFVVVTCVVLGVGMLGWRAVWTAATRAR</sequence>
<dbReference type="AlphaFoldDB" id="R4YZJ7"/>
<feature type="region of interest" description="Disordered" evidence="1">
    <location>
        <begin position="54"/>
        <end position="73"/>
    </location>
</feature>
<comment type="caution">
    <text evidence="3">The sequence shown here is derived from an EMBL/GenBank/DDBJ whole genome shotgun (WGS) entry which is preliminary data.</text>
</comment>
<dbReference type="Pfam" id="PF11255">
    <property type="entry name" value="DUF3054"/>
    <property type="match status" value="1"/>
</dbReference>
<keyword evidence="2" id="KW-0812">Transmembrane</keyword>
<dbReference type="HOGENOM" id="CLU_1352576_0_0_11"/>
<reference evidence="3 4" key="1">
    <citation type="journal article" date="2013" name="ISME J.">
        <title>Metabolic model for the filamentous 'Candidatus Microthrix parvicella' based on genomic and metagenomic analyses.</title>
        <authorList>
            <person name="Jon McIlroy S."/>
            <person name="Kristiansen R."/>
            <person name="Albertsen M."/>
            <person name="Michael Karst S."/>
            <person name="Rossetti S."/>
            <person name="Lund Nielsen J."/>
            <person name="Tandoi V."/>
            <person name="James Seviour R."/>
            <person name="Nielsen P.H."/>
        </authorList>
    </citation>
    <scope>NUCLEOTIDE SEQUENCE [LARGE SCALE GENOMIC DNA]</scope>
    <source>
        <strain evidence="3 4">RN1</strain>
    </source>
</reference>
<evidence type="ECO:0008006" key="5">
    <source>
        <dbReference type="Google" id="ProtNLM"/>
    </source>
</evidence>
<dbReference type="InterPro" id="IPR021414">
    <property type="entry name" value="DUF3054"/>
</dbReference>
<gene>
    <name evidence="3" type="ORF">BN381_30016</name>
</gene>
<organism evidence="3 4">
    <name type="scientific">Candidatus Neomicrothrix parvicella RN1</name>
    <dbReference type="NCBI Taxonomy" id="1229780"/>
    <lineage>
        <taxon>Bacteria</taxon>
        <taxon>Bacillati</taxon>
        <taxon>Actinomycetota</taxon>
        <taxon>Acidimicrobiia</taxon>
        <taxon>Acidimicrobiales</taxon>
        <taxon>Microthrixaceae</taxon>
        <taxon>Candidatus Neomicrothrix</taxon>
    </lineage>
</organism>
<evidence type="ECO:0000256" key="1">
    <source>
        <dbReference type="SAM" id="MobiDB-lite"/>
    </source>
</evidence>
<feature type="transmembrane region" description="Helical" evidence="2">
    <location>
        <begin position="105"/>
        <end position="128"/>
    </location>
</feature>
<dbReference type="STRING" id="1229780.BN381_30016"/>
<evidence type="ECO:0000256" key="2">
    <source>
        <dbReference type="SAM" id="Phobius"/>
    </source>
</evidence>
<feature type="transmembrane region" description="Helical" evidence="2">
    <location>
        <begin position="148"/>
        <end position="167"/>
    </location>
</feature>
<feature type="transmembrane region" description="Helical" evidence="2">
    <location>
        <begin position="173"/>
        <end position="195"/>
    </location>
</feature>
<dbReference type="EMBL" id="CANL01000023">
    <property type="protein sequence ID" value="CCM63820.1"/>
    <property type="molecule type" value="Genomic_DNA"/>
</dbReference>
<accession>R4YZJ7</accession>
<keyword evidence="4" id="KW-1185">Reference proteome</keyword>
<keyword evidence="2" id="KW-0472">Membrane</keyword>
<dbReference type="Proteomes" id="UP000018291">
    <property type="component" value="Unassembled WGS sequence"/>
</dbReference>
<evidence type="ECO:0000313" key="3">
    <source>
        <dbReference type="EMBL" id="CCM63820.1"/>
    </source>
</evidence>